<evidence type="ECO:0000313" key="2">
    <source>
        <dbReference type="Proteomes" id="UP000276133"/>
    </source>
</evidence>
<keyword evidence="2" id="KW-1185">Reference proteome</keyword>
<protein>
    <submittedName>
        <fullName evidence="1">Uncharacterized protein</fullName>
    </submittedName>
</protein>
<comment type="caution">
    <text evidence="1">The sequence shown here is derived from an EMBL/GenBank/DDBJ whole genome shotgun (WGS) entry which is preliminary data.</text>
</comment>
<sequence length="273" mass="31814">MNSNLLSFAVDSQTVDSNLPLINYQNNLQYIDEHAKLFQNFRIALEIKQIRVRYLELENVEKTHQNAIRLNDLLLKHLDKGEYDKALQVKKIINCDDQAKIEEAESGYESENLNLDFSENVQKNESEILAKENSEQIIETNSTETNDSEIEILRMPIQDTSLATERCSMTENDTSSNKHIFSFSNGDNYGSTKKNNNFDQTTYFVTCSSDKPYHSKMKILFKAEKFECISSQSDKYDCDIKGLHYHLIVKFGCKYHLSYLYKRLNLPFFKVYL</sequence>
<name>A0A3M7P4Q3_BRAPC</name>
<dbReference type="OrthoDB" id="10418848at2759"/>
<gene>
    <name evidence="1" type="ORF">BpHYR1_036670</name>
</gene>
<organism evidence="1 2">
    <name type="scientific">Brachionus plicatilis</name>
    <name type="common">Marine rotifer</name>
    <name type="synonym">Brachionus muelleri</name>
    <dbReference type="NCBI Taxonomy" id="10195"/>
    <lineage>
        <taxon>Eukaryota</taxon>
        <taxon>Metazoa</taxon>
        <taxon>Spiralia</taxon>
        <taxon>Gnathifera</taxon>
        <taxon>Rotifera</taxon>
        <taxon>Eurotatoria</taxon>
        <taxon>Monogononta</taxon>
        <taxon>Pseudotrocha</taxon>
        <taxon>Ploima</taxon>
        <taxon>Brachionidae</taxon>
        <taxon>Brachionus</taxon>
    </lineage>
</organism>
<dbReference type="EMBL" id="REGN01013585">
    <property type="protein sequence ID" value="RMZ93737.1"/>
    <property type="molecule type" value="Genomic_DNA"/>
</dbReference>
<dbReference type="Proteomes" id="UP000276133">
    <property type="component" value="Unassembled WGS sequence"/>
</dbReference>
<accession>A0A3M7P4Q3</accession>
<reference evidence="1 2" key="1">
    <citation type="journal article" date="2018" name="Sci. Rep.">
        <title>Genomic signatures of local adaptation to the degree of environmental predictability in rotifers.</title>
        <authorList>
            <person name="Franch-Gras L."/>
            <person name="Hahn C."/>
            <person name="Garcia-Roger E.M."/>
            <person name="Carmona M.J."/>
            <person name="Serra M."/>
            <person name="Gomez A."/>
        </authorList>
    </citation>
    <scope>NUCLEOTIDE SEQUENCE [LARGE SCALE GENOMIC DNA]</scope>
    <source>
        <strain evidence="1">HYR1</strain>
    </source>
</reference>
<dbReference type="AlphaFoldDB" id="A0A3M7P4Q3"/>
<proteinExistence type="predicted"/>
<evidence type="ECO:0000313" key="1">
    <source>
        <dbReference type="EMBL" id="RMZ93737.1"/>
    </source>
</evidence>